<dbReference type="InterPro" id="IPR000300">
    <property type="entry name" value="IPPc"/>
</dbReference>
<sequence length="361" mass="40308">MDMIMEVNSSFSPSASSIVNRSEQGSHQPSFNIKRVFNCCFPEQELNSNEEHLNNLEYGVFAKPKVAHTIQVFTHNNANQTMSSDMCESILTSTSDIVFISTEEMKNLSGVMRETINGSKYVIVYNSAQKMLTVTKPKELFSLFTNPASTAQITLVKKGIAAPIIIDKLTYRDVLNNPNKGGTITIQSIGSMKVAMVNIHLDSRDQDERKKEINDLLCKINNKHTDIDHIIIAGDFNTRNRKVDGRIVRALQDKESFRSELGVPLQYEITLPMISPQENTYKWEAGLNAEAKQGSKRQKNGEMQTGYLDGVVILTQKGKTKDEILKRSIIVPEGNSIVGPSYGSDHRSVSAKFAIEKIRSS</sequence>
<keyword evidence="3" id="KW-1185">Reference proteome</keyword>
<evidence type="ECO:0000313" key="3">
    <source>
        <dbReference type="Proteomes" id="UP000478571"/>
    </source>
</evidence>
<reference evidence="2 3" key="1">
    <citation type="submission" date="2020-01" db="EMBL/GenBank/DDBJ databases">
        <title>Draft Genome Sequence of Vibrio sp. strain OCN044, Isolated from a Healthy Coral at Palmyra Atoll.</title>
        <authorList>
            <person name="Videau P."/>
            <person name="Loughran R."/>
            <person name="Esquivel A."/>
            <person name="Deadmond M."/>
            <person name="Paddock B.E."/>
            <person name="Saw J.H."/>
            <person name="Ushijima B."/>
        </authorList>
    </citation>
    <scope>NUCLEOTIDE SEQUENCE [LARGE SCALE GENOMIC DNA]</scope>
    <source>
        <strain evidence="2 3">OCN044</strain>
    </source>
</reference>
<evidence type="ECO:0000313" key="2">
    <source>
        <dbReference type="EMBL" id="MYM58099.1"/>
    </source>
</evidence>
<dbReference type="InterPro" id="IPR036691">
    <property type="entry name" value="Endo/exonu/phosph_ase_sf"/>
</dbReference>
<dbReference type="RefSeq" id="WP_160926663.1">
    <property type="nucleotide sequence ID" value="NZ_WWEU01000001.1"/>
</dbReference>
<dbReference type="EMBL" id="WWEU01000001">
    <property type="protein sequence ID" value="MYM58099.1"/>
    <property type="molecule type" value="Genomic_DNA"/>
</dbReference>
<dbReference type="Pfam" id="PF22669">
    <property type="entry name" value="Exo_endo_phos2"/>
    <property type="match status" value="1"/>
</dbReference>
<feature type="domain" description="Inositol polyphosphate-related phosphatase" evidence="1">
    <location>
        <begin position="77"/>
        <end position="256"/>
    </location>
</feature>
<accession>A0A6L8LY08</accession>
<proteinExistence type="predicted"/>
<comment type="caution">
    <text evidence="2">The sequence shown here is derived from an EMBL/GenBank/DDBJ whole genome shotgun (WGS) entry which is preliminary data.</text>
</comment>
<dbReference type="SUPFAM" id="SSF56219">
    <property type="entry name" value="DNase I-like"/>
    <property type="match status" value="1"/>
</dbReference>
<name>A0A6L8LY08_9VIBR</name>
<dbReference type="GO" id="GO:0016791">
    <property type="term" value="F:phosphatase activity"/>
    <property type="evidence" value="ECO:0007669"/>
    <property type="project" value="InterPro"/>
</dbReference>
<dbReference type="Proteomes" id="UP000478571">
    <property type="component" value="Unassembled WGS sequence"/>
</dbReference>
<evidence type="ECO:0000259" key="1">
    <source>
        <dbReference type="Pfam" id="PF22669"/>
    </source>
</evidence>
<protein>
    <recommendedName>
        <fullName evidence="1">Inositol polyphosphate-related phosphatase domain-containing protein</fullName>
    </recommendedName>
</protein>
<dbReference type="AlphaFoldDB" id="A0A6L8LY08"/>
<gene>
    <name evidence="2" type="ORF">GTG28_02585</name>
</gene>
<organism evidence="2 3">
    <name type="scientific">Vibrio tetraodonis subsp. pristinus</name>
    <dbReference type="NCBI Taxonomy" id="2695891"/>
    <lineage>
        <taxon>Bacteria</taxon>
        <taxon>Pseudomonadati</taxon>
        <taxon>Pseudomonadota</taxon>
        <taxon>Gammaproteobacteria</taxon>
        <taxon>Vibrionales</taxon>
        <taxon>Vibrionaceae</taxon>
        <taxon>Vibrio</taxon>
    </lineage>
</organism>
<dbReference type="Gene3D" id="3.60.10.10">
    <property type="entry name" value="Endonuclease/exonuclease/phosphatase"/>
    <property type="match status" value="1"/>
</dbReference>
<dbReference type="GO" id="GO:0046856">
    <property type="term" value="P:phosphatidylinositol dephosphorylation"/>
    <property type="evidence" value="ECO:0007669"/>
    <property type="project" value="InterPro"/>
</dbReference>